<name>A0A8W8NRE7_MAGGI</name>
<reference evidence="3" key="1">
    <citation type="submission" date="2022-08" db="UniProtKB">
        <authorList>
            <consortium name="EnsemblMetazoa"/>
        </authorList>
    </citation>
    <scope>IDENTIFICATION</scope>
    <source>
        <strain evidence="3">05x7-T-G4-1.051#20</strain>
    </source>
</reference>
<evidence type="ECO:0000313" key="3">
    <source>
        <dbReference type="EnsemblMetazoa" id="G7626.3:cds"/>
    </source>
</evidence>
<keyword evidence="1" id="KW-0812">Transmembrane</keyword>
<protein>
    <submittedName>
        <fullName evidence="3">Uncharacterized protein</fullName>
    </submittedName>
</protein>
<dbReference type="AlphaFoldDB" id="A0A8W8NRE7"/>
<evidence type="ECO:0000256" key="1">
    <source>
        <dbReference type="SAM" id="Phobius"/>
    </source>
</evidence>
<keyword evidence="1" id="KW-0472">Membrane</keyword>
<evidence type="ECO:0000313" key="4">
    <source>
        <dbReference type="Proteomes" id="UP000005408"/>
    </source>
</evidence>
<proteinExistence type="predicted"/>
<keyword evidence="1" id="KW-1133">Transmembrane helix</keyword>
<dbReference type="Proteomes" id="UP000005408">
    <property type="component" value="Unassembled WGS sequence"/>
</dbReference>
<dbReference type="EnsemblMetazoa" id="G7626.2">
    <property type="protein sequence ID" value="G7626.2:cds"/>
    <property type="gene ID" value="G7626"/>
</dbReference>
<feature type="signal peptide" evidence="2">
    <location>
        <begin position="1"/>
        <end position="15"/>
    </location>
</feature>
<feature type="chain" id="PRO_5042432180" evidence="2">
    <location>
        <begin position="16"/>
        <end position="261"/>
    </location>
</feature>
<keyword evidence="2" id="KW-0732">Signal</keyword>
<sequence length="261" mass="28711">MKKFLVGVLFTQVTAISIMNKAIIDQGFCHNEHVKLELPVECGSNFTASLLYSTNGNIILQCQHPFHDSWTCGAENVTGKYNASTDIFEIDFIYNETLHGGQQYNISIRCNDSSQAIQIFLEPCLSGFVVNATLFNESSIIVDCQHSSFNYSRSTLSIQQKEGNEYGTGSKNYHTPGCLILQNGLQCVVPYTPGNIYQCYLGGAVYNIDSISNQTATTHLTRNTTYTTGTAAKSIDVGNTQSMLLAILLFAAVIFTAYCPR</sequence>
<feature type="transmembrane region" description="Helical" evidence="1">
    <location>
        <begin position="242"/>
        <end position="259"/>
    </location>
</feature>
<organism evidence="3 4">
    <name type="scientific">Magallana gigas</name>
    <name type="common">Pacific oyster</name>
    <name type="synonym">Crassostrea gigas</name>
    <dbReference type="NCBI Taxonomy" id="29159"/>
    <lineage>
        <taxon>Eukaryota</taxon>
        <taxon>Metazoa</taxon>
        <taxon>Spiralia</taxon>
        <taxon>Lophotrochozoa</taxon>
        <taxon>Mollusca</taxon>
        <taxon>Bivalvia</taxon>
        <taxon>Autobranchia</taxon>
        <taxon>Pteriomorphia</taxon>
        <taxon>Ostreida</taxon>
        <taxon>Ostreoidea</taxon>
        <taxon>Ostreidae</taxon>
        <taxon>Magallana</taxon>
    </lineage>
</organism>
<dbReference type="EnsemblMetazoa" id="G7626.5">
    <property type="protein sequence ID" value="G7626.5:cds"/>
    <property type="gene ID" value="G7626"/>
</dbReference>
<evidence type="ECO:0000256" key="2">
    <source>
        <dbReference type="SAM" id="SignalP"/>
    </source>
</evidence>
<keyword evidence="4" id="KW-1185">Reference proteome</keyword>
<dbReference type="EnsemblMetazoa" id="G7626.3">
    <property type="protein sequence ID" value="G7626.3:cds"/>
    <property type="gene ID" value="G7626"/>
</dbReference>
<accession>A0A8W8NRE7</accession>